<dbReference type="EMBL" id="MFHI01000038">
    <property type="protein sequence ID" value="OGF77619.1"/>
    <property type="molecule type" value="Genomic_DNA"/>
</dbReference>
<dbReference type="Proteomes" id="UP000178425">
    <property type="component" value="Unassembled WGS sequence"/>
</dbReference>
<keyword evidence="1" id="KW-0812">Transmembrane</keyword>
<organism evidence="2 3">
    <name type="scientific">Candidatus Giovannonibacteria bacterium RIFCSPHIGHO2_02_43_13</name>
    <dbReference type="NCBI Taxonomy" id="1798330"/>
    <lineage>
        <taxon>Bacteria</taxon>
        <taxon>Candidatus Giovannoniibacteriota</taxon>
    </lineage>
</organism>
<protein>
    <submittedName>
        <fullName evidence="2">Uncharacterized protein</fullName>
    </submittedName>
</protein>
<reference evidence="2 3" key="1">
    <citation type="journal article" date="2016" name="Nat. Commun.">
        <title>Thousands of microbial genomes shed light on interconnected biogeochemical processes in an aquifer system.</title>
        <authorList>
            <person name="Anantharaman K."/>
            <person name="Brown C.T."/>
            <person name="Hug L.A."/>
            <person name="Sharon I."/>
            <person name="Castelle C.J."/>
            <person name="Probst A.J."/>
            <person name="Thomas B.C."/>
            <person name="Singh A."/>
            <person name="Wilkins M.J."/>
            <person name="Karaoz U."/>
            <person name="Brodie E.L."/>
            <person name="Williams K.H."/>
            <person name="Hubbard S.S."/>
            <person name="Banfield J.F."/>
        </authorList>
    </citation>
    <scope>NUCLEOTIDE SEQUENCE [LARGE SCALE GENOMIC DNA]</scope>
</reference>
<accession>A0A1F5WPP0</accession>
<sequence>MNFIKQFLEKKRERNIEQKVLRRYQELAGALGSNGEMINRDKESRARAWVKEQEKLQLQPEPFWNSRTIQAAFIGGGFVILATLITLYLSK</sequence>
<proteinExistence type="predicted"/>
<evidence type="ECO:0000313" key="3">
    <source>
        <dbReference type="Proteomes" id="UP000178425"/>
    </source>
</evidence>
<evidence type="ECO:0000313" key="2">
    <source>
        <dbReference type="EMBL" id="OGF77619.1"/>
    </source>
</evidence>
<evidence type="ECO:0000256" key="1">
    <source>
        <dbReference type="SAM" id="Phobius"/>
    </source>
</evidence>
<keyword evidence="1" id="KW-1133">Transmembrane helix</keyword>
<keyword evidence="1" id="KW-0472">Membrane</keyword>
<name>A0A1F5WPP0_9BACT</name>
<comment type="caution">
    <text evidence="2">The sequence shown here is derived from an EMBL/GenBank/DDBJ whole genome shotgun (WGS) entry which is preliminary data.</text>
</comment>
<gene>
    <name evidence="2" type="ORF">A2W54_00195</name>
</gene>
<dbReference type="AlphaFoldDB" id="A0A1F5WPP0"/>
<feature type="transmembrane region" description="Helical" evidence="1">
    <location>
        <begin position="69"/>
        <end position="89"/>
    </location>
</feature>